<sequence>MLESKSGRCNEAQPQMSCTVISQFKIIGVGNVCLCMSSEGLLRTKGTQFVLNGSPFLFNGFNSYWMMNVATNPSDRFKVSEVFRDAAVAGLSVCRTWAFADGGDKALQISPGT</sequence>
<dbReference type="PANTHER" id="PTHR31451:SF59">
    <property type="entry name" value="MANNAN ENDO-1,4-BETA-MANNOSIDASE"/>
    <property type="match status" value="1"/>
</dbReference>
<dbReference type="InterPro" id="IPR017853">
    <property type="entry name" value="GH"/>
</dbReference>
<evidence type="ECO:0008006" key="3">
    <source>
        <dbReference type="Google" id="ProtNLM"/>
    </source>
</evidence>
<dbReference type="SUPFAM" id="SSF51445">
    <property type="entry name" value="(Trans)glycosidases"/>
    <property type="match status" value="1"/>
</dbReference>
<protein>
    <recommendedName>
        <fullName evidence="3">Mannan endo-1,4-beta-mannosidase</fullName>
    </recommendedName>
</protein>
<evidence type="ECO:0000313" key="1">
    <source>
        <dbReference type="EMBL" id="CAK9160300.1"/>
    </source>
</evidence>
<dbReference type="PANTHER" id="PTHR31451">
    <property type="match status" value="1"/>
</dbReference>
<keyword evidence="2" id="KW-1185">Reference proteome</keyword>
<dbReference type="EMBL" id="CAUOFW020003497">
    <property type="protein sequence ID" value="CAK9160300.1"/>
    <property type="molecule type" value="Genomic_DNA"/>
</dbReference>
<organism evidence="1 2">
    <name type="scientific">Ilex paraguariensis</name>
    <name type="common">yerba mate</name>
    <dbReference type="NCBI Taxonomy" id="185542"/>
    <lineage>
        <taxon>Eukaryota</taxon>
        <taxon>Viridiplantae</taxon>
        <taxon>Streptophyta</taxon>
        <taxon>Embryophyta</taxon>
        <taxon>Tracheophyta</taxon>
        <taxon>Spermatophyta</taxon>
        <taxon>Magnoliopsida</taxon>
        <taxon>eudicotyledons</taxon>
        <taxon>Gunneridae</taxon>
        <taxon>Pentapetalae</taxon>
        <taxon>asterids</taxon>
        <taxon>campanulids</taxon>
        <taxon>Aquifoliales</taxon>
        <taxon>Aquifoliaceae</taxon>
        <taxon>Ilex</taxon>
    </lineage>
</organism>
<comment type="caution">
    <text evidence="1">The sequence shown here is derived from an EMBL/GenBank/DDBJ whole genome shotgun (WGS) entry which is preliminary data.</text>
</comment>
<dbReference type="GO" id="GO:0016985">
    <property type="term" value="F:mannan endo-1,4-beta-mannosidase activity"/>
    <property type="evidence" value="ECO:0007669"/>
    <property type="project" value="UniProtKB-EC"/>
</dbReference>
<dbReference type="Gene3D" id="3.20.20.80">
    <property type="entry name" value="Glycosidases"/>
    <property type="match status" value="1"/>
</dbReference>
<accession>A0ABC8STS2</accession>
<evidence type="ECO:0000313" key="2">
    <source>
        <dbReference type="Proteomes" id="UP001642360"/>
    </source>
</evidence>
<name>A0ABC8STS2_9AQUA</name>
<proteinExistence type="predicted"/>
<dbReference type="AlphaFoldDB" id="A0ABC8STS2"/>
<dbReference type="InterPro" id="IPR045053">
    <property type="entry name" value="MAN-like"/>
</dbReference>
<dbReference type="Proteomes" id="UP001642360">
    <property type="component" value="Unassembled WGS sequence"/>
</dbReference>
<reference evidence="1 2" key="1">
    <citation type="submission" date="2024-02" db="EMBL/GenBank/DDBJ databases">
        <authorList>
            <person name="Vignale AGUSTIN F."/>
            <person name="Sosa J E."/>
            <person name="Modenutti C."/>
        </authorList>
    </citation>
    <scope>NUCLEOTIDE SEQUENCE [LARGE SCALE GENOMIC DNA]</scope>
</reference>
<gene>
    <name evidence="1" type="ORF">ILEXP_LOCUS29044</name>
</gene>